<accession>A0A2H3G7U3</accession>
<feature type="compositionally biased region" description="Basic and acidic residues" evidence="2">
    <location>
        <begin position="111"/>
        <end position="122"/>
    </location>
</feature>
<dbReference type="Gene3D" id="3.40.50.300">
    <property type="entry name" value="P-loop containing nucleotide triphosphate hydrolases"/>
    <property type="match status" value="1"/>
</dbReference>
<evidence type="ECO:0000259" key="4">
    <source>
        <dbReference type="Pfam" id="PF14214"/>
    </source>
</evidence>
<feature type="region of interest" description="Disordered" evidence="2">
    <location>
        <begin position="1"/>
        <end position="274"/>
    </location>
</feature>
<keyword evidence="1" id="KW-0233">DNA recombination</keyword>
<keyword evidence="1" id="KW-0378">Hydrolase</keyword>
<dbReference type="Proteomes" id="UP000219602">
    <property type="component" value="Chromosome RC"/>
</dbReference>
<evidence type="ECO:0000313" key="9">
    <source>
        <dbReference type="EMBL" id="PCD22081.1"/>
    </source>
</evidence>
<keyword evidence="1" id="KW-0234">DNA repair</keyword>
<evidence type="ECO:0000313" key="7">
    <source>
        <dbReference type="EMBL" id="PCD21760.1"/>
    </source>
</evidence>
<name>A0A2H3G7U3_FUSOX</name>
<dbReference type="InterPro" id="IPR025476">
    <property type="entry name" value="Helitron_helicase-like"/>
</dbReference>
<dbReference type="EMBL" id="MABQ02000012">
    <property type="protein sequence ID" value="PCD21753.1"/>
    <property type="molecule type" value="Genomic_DNA"/>
</dbReference>
<reference evidence="6 11" key="1">
    <citation type="journal article" date="2016" name="Environ. Microbiol.">
        <title>Effector profiles distinguish formae speciales of Fusarium oxysporum.</title>
        <authorList>
            <person name="van Dam P."/>
            <person name="Fokkens L."/>
            <person name="Schmidt S.M."/>
            <person name="Linmans J.H."/>
            <person name="Kistler H.C."/>
            <person name="Ma L.J."/>
            <person name="Rep M."/>
        </authorList>
    </citation>
    <scope>NUCLEOTIDE SEQUENCE [LARGE SCALE GENOMIC DNA]</scope>
    <source>
        <strain evidence="6 11">Forc016</strain>
    </source>
</reference>
<keyword evidence="1" id="KW-0347">Helicase</keyword>
<evidence type="ECO:0000313" key="8">
    <source>
        <dbReference type="EMBL" id="PCD22016.1"/>
    </source>
</evidence>
<keyword evidence="1" id="KW-0547">Nucleotide-binding</keyword>
<dbReference type="GO" id="GO:0016787">
    <property type="term" value="F:hydrolase activity"/>
    <property type="evidence" value="ECO:0007669"/>
    <property type="project" value="UniProtKB-KW"/>
</dbReference>
<evidence type="ECO:0000313" key="11">
    <source>
        <dbReference type="Proteomes" id="UP000219602"/>
    </source>
</evidence>
<evidence type="ECO:0000256" key="1">
    <source>
        <dbReference type="RuleBase" id="RU363044"/>
    </source>
</evidence>
<feature type="compositionally biased region" description="Basic and acidic residues" evidence="2">
    <location>
        <begin position="168"/>
        <end position="186"/>
    </location>
</feature>
<feature type="compositionally biased region" description="Basic residues" evidence="2">
    <location>
        <begin position="196"/>
        <end position="205"/>
    </location>
</feature>
<feature type="compositionally biased region" description="Basic and acidic residues" evidence="2">
    <location>
        <begin position="16"/>
        <end position="27"/>
    </location>
</feature>
<comment type="catalytic activity">
    <reaction evidence="1">
        <text>ATP + H2O = ADP + phosphate + H(+)</text>
        <dbReference type="Rhea" id="RHEA:13065"/>
        <dbReference type="ChEBI" id="CHEBI:15377"/>
        <dbReference type="ChEBI" id="CHEBI:15378"/>
        <dbReference type="ChEBI" id="CHEBI:30616"/>
        <dbReference type="ChEBI" id="CHEBI:43474"/>
        <dbReference type="ChEBI" id="CHEBI:456216"/>
        <dbReference type="EC" id="5.6.2.3"/>
    </reaction>
</comment>
<feature type="domain" description="DUF6570" evidence="5">
    <location>
        <begin position="410"/>
        <end position="535"/>
    </location>
</feature>
<dbReference type="GO" id="GO:0006281">
    <property type="term" value="P:DNA repair"/>
    <property type="evidence" value="ECO:0007669"/>
    <property type="project" value="UniProtKB-KW"/>
</dbReference>
<evidence type="ECO:0000313" key="10">
    <source>
        <dbReference type="EMBL" id="PCD22311.1"/>
    </source>
</evidence>
<proteinExistence type="inferred from homology"/>
<reference evidence="6 11" key="3">
    <citation type="journal article" date="2017" name="Sci. Rep.">
        <title>A mobile pathogenicity chromosome in Fusarium oxysporum for infection of multiple cucurbit species.</title>
        <authorList>
            <person name="van Dam P."/>
            <person name="Fokkens L."/>
            <person name="Ayukawa Y."/>
            <person name="van der Gragt M."/>
            <person name="Ter Horst A."/>
            <person name="Brankovics B."/>
            <person name="Houterman P.M."/>
            <person name="Arie T."/>
            <person name="Rep M."/>
        </authorList>
    </citation>
    <scope>NUCLEOTIDE SEQUENCE [LARGE SCALE GENOMIC DNA]</scope>
    <source>
        <strain evidence="6 11">Forc016</strain>
    </source>
</reference>
<dbReference type="Pfam" id="PF14214">
    <property type="entry name" value="Helitron_like_N"/>
    <property type="match status" value="1"/>
</dbReference>
<comment type="caution">
    <text evidence="6">The sequence shown here is derived from an EMBL/GenBank/DDBJ whole genome shotgun (WGS) entry which is preliminary data.</text>
</comment>
<sequence length="2198" mass="244874">MDTGGRSFSRIWTHGSDVDGSTHDVGQENRLQPNDIVEKDKRPRGRTHSVLSWPHPAAAYQTPPHRPVLPREPQGISSNGKGGITGLPETGEQAYPSPRPTQQSLESEASAETREVREEEKHQKRRRGRPVTRTQATIPVAIAPRAIRPREATHGQEQASVEQPLRSGADREGSNLERGHLQRRATDVLPAPFGSRRGKHVRRPARTREPQEPQAPRQTIPATQEAPAVTEPGLGPDISSTLSAPRRKRNTNAAGREGLPAKRARLGAHKERTEQEWEEDVASVLRCLDEEFAEKERLSLNKEWCTPVSQEKKLSTVQTFYNAFHDTETLPIWTCAVCYRKCGKSELEDVSWDQWESSVMGKRGGSALTCRECFPIGGRILACPECVSCLMRDCLSAAARTHVGLGCEHMFPEALKGLTPVEEKLISLNSCYGFITKYSVVDGQRQGVTYPKHIKGHITVFPNNVQELVTRVLPHPLIQVMDEIHVSWHGEQKPGPSDLSRLLSVRRRVVERALAWLRINNPHYRDIQIDEAEMDSWGTPPHDVPSQILERIERNEPSAWEKVRTAQIVPSAERGIDEDDAVDIDDIMAMLRQASRGNEALFGDRGHDRVREDRPGAGINNPEAVIHEISSSGMFALDAQPDVADAHRLQFAWEAVGEDVEQEADRAAGEGGRSGGWAGSASVRQGLGLEPYISVSHGDDFADSHDPSFFAKTFPTLFPFGTGGPRLVEENIVIAGGEADVGIDDGAEASARSLLASRNMSLTAWAEAVLRRHGGRFATHHIFAFLVFNLGVRSRNRRVSMLSVSRKDFPSVERIVHSLSRERLGLAQQELEISGQTADEGIKELLKGLSLYGFRQPMSREHRLSLRRKIKSLIIRYGIPAIWFTLNPNDITNPVKLRLAAYRSRDPEEAESFLRSLDMAYKRARLAISDPVSSAIFFHREISLFFEHYVKVGEESVFGRISQYFGAVETNERGALHVHGLLWLQGNMRLNSVLTDVCGEERASYRSSIIEYVDSVFSEDLDQEAFYAVRAERSITSDISPLFQNSQQFAASFDEEANFCAGATQIHTHSPTCVKYSLGRREGKQGLCRFKAPWKLAETTAFNPDGTLQIRRSHSMVNRWNKAMAVGLRHNHDISFIATQCKTMALVYYLTNYATKVEDPVWKRLAAASEMLDTLDGQQRQDRTADRGDVTDRGEGRQNKARQFLLKVANRVFTERPLSQVEVVAHLLGYQTEFSDNAAWTFTNVSALYWRIFRRWCYLRHTSGEEAADGDLMNDAVLVEQAGQRISYFDSYPHRGAVLRGLCLYDYMSLVMLKRRGNRRNERRSDAAGAVAWGEIPFQDDAPFSDRWVQRLRRPGKHAVVCLDGYLSMDFSQDNGDGPCHRRAAVQHLALFVPWECFISESSGDINDIWTRQKEKLSQRLLFILDNIQLLRRSAEDAKRDAKQWAVSSANDELAAGETALGNGGVSDREDEAPAAYRCDNIGDTTRLVDVLRSAGGANQITAGSRELSAVTQQLCQFQHTALGSTAELRARITSEQETRTVTATLPEGPFIGAEVPAQRLLRSIKSQQVSASRETVMMIQGIQGIQGLPESNTTSRSAAVNSVMSGFGDHNIQLTAADPEGSSLGAGPAIGIRLGPSTSFLEAGRQLAEHFTLNRKQSIAFLLICRQLDLVHRSEDANSEPIPQLCQFVGGEGGTGKSRIIEALVELFASKRISNRLLVTATSGTAAARINGITIHSACNFSKDTSRMAGGRGAGSDGIGSYTPADRYVDGPSRTDWRERDLLIIDEVSMLGARTLWMVNEQLCKLRGSPKDFGGIPIVLFCGDFHQFRPVQERSILLPSTAISWFEQDSFQVEQRHQHDKAQALWRRFTTVIMLDEQVRAAGDPELRALLRRIRLGIQDQSDVDLLNGRCHQRGRRIPWESGITVVTPLNRNRWNLNMEAILAFRRQHQATLRIFISDHKWKDGQPTEEEALMMLNHGDDSAIPVPAIFMFVPGMPVVVNQNTHQGLKLVNGASYTALEVIIDKAFPGYRVSADTILHFGPPAGILLTSETTAEFHFVGMPLGTILLTPMSIRIECQRKRPWQQHDVTRKGLPCTPAFACTDYKVQGRTLNRVALELRGTRTTNIDGKAVPSQCDPYSLYVQLSRCPSLDGIILVSKARERDLVGNRIPANMAAAEARLELLSQETIRTALSWLDG</sequence>
<evidence type="ECO:0000259" key="5">
    <source>
        <dbReference type="Pfam" id="PF20209"/>
    </source>
</evidence>
<dbReference type="PANTHER" id="PTHR47642">
    <property type="entry name" value="ATP-DEPENDENT DNA HELICASE"/>
    <property type="match status" value="1"/>
</dbReference>
<dbReference type="EMBL" id="MABQ02000012">
    <property type="protein sequence ID" value="PCD21760.1"/>
    <property type="molecule type" value="Genomic_DNA"/>
</dbReference>
<evidence type="ECO:0000259" key="3">
    <source>
        <dbReference type="Pfam" id="PF05970"/>
    </source>
</evidence>
<comment type="similarity">
    <text evidence="1">Belongs to the helicase family.</text>
</comment>
<dbReference type="EMBL" id="MABQ02000012">
    <property type="protein sequence ID" value="PCD22016.1"/>
    <property type="molecule type" value="Genomic_DNA"/>
</dbReference>
<reference evidence="6" key="2">
    <citation type="submission" date="2016-06" db="EMBL/GenBank/DDBJ databases">
        <authorList>
            <person name="Kjaerup R.B."/>
            <person name="Dalgaard T.S."/>
            <person name="Juul-Madsen H.R."/>
        </authorList>
    </citation>
    <scope>NUCLEOTIDE SEQUENCE</scope>
    <source>
        <strain evidence="6">Forc016</strain>
    </source>
</reference>
<keyword evidence="1" id="KW-0067">ATP-binding</keyword>
<dbReference type="GO" id="GO:0005524">
    <property type="term" value="F:ATP binding"/>
    <property type="evidence" value="ECO:0007669"/>
    <property type="project" value="UniProtKB-KW"/>
</dbReference>
<dbReference type="SUPFAM" id="SSF52540">
    <property type="entry name" value="P-loop containing nucleoside triphosphate hydrolases"/>
    <property type="match status" value="2"/>
</dbReference>
<dbReference type="InterPro" id="IPR051055">
    <property type="entry name" value="PIF1_helicase"/>
</dbReference>
<dbReference type="Pfam" id="PF20209">
    <property type="entry name" value="DUF6570"/>
    <property type="match status" value="1"/>
</dbReference>
<dbReference type="InterPro" id="IPR046700">
    <property type="entry name" value="DUF6570"/>
</dbReference>
<dbReference type="STRING" id="327505.A0A2H3G7U3"/>
<dbReference type="EMBL" id="MABQ02000012">
    <property type="protein sequence ID" value="PCD22311.1"/>
    <property type="molecule type" value="Genomic_DNA"/>
</dbReference>
<dbReference type="InterPro" id="IPR027417">
    <property type="entry name" value="P-loop_NTPase"/>
</dbReference>
<dbReference type="EMBL" id="MABQ02000012">
    <property type="protein sequence ID" value="PCD22081.1"/>
    <property type="molecule type" value="Genomic_DNA"/>
</dbReference>
<comment type="cofactor">
    <cofactor evidence="1">
        <name>Mg(2+)</name>
        <dbReference type="ChEBI" id="CHEBI:18420"/>
    </cofactor>
</comment>
<dbReference type="InterPro" id="IPR010285">
    <property type="entry name" value="DNA_helicase_pif1-like_DEAD"/>
</dbReference>
<keyword evidence="1" id="KW-0227">DNA damage</keyword>
<dbReference type="EC" id="5.6.2.3" evidence="1"/>
<dbReference type="GO" id="GO:0006310">
    <property type="term" value="P:DNA recombination"/>
    <property type="evidence" value="ECO:0007669"/>
    <property type="project" value="UniProtKB-KW"/>
</dbReference>
<dbReference type="Pfam" id="PF05970">
    <property type="entry name" value="PIF1"/>
    <property type="match status" value="1"/>
</dbReference>
<dbReference type="GO" id="GO:0000723">
    <property type="term" value="P:telomere maintenance"/>
    <property type="evidence" value="ECO:0007669"/>
    <property type="project" value="InterPro"/>
</dbReference>
<evidence type="ECO:0000256" key="2">
    <source>
        <dbReference type="SAM" id="MobiDB-lite"/>
    </source>
</evidence>
<dbReference type="GO" id="GO:0043139">
    <property type="term" value="F:5'-3' DNA helicase activity"/>
    <property type="evidence" value="ECO:0007669"/>
    <property type="project" value="UniProtKB-EC"/>
</dbReference>
<feature type="domain" description="Helitron helicase-like" evidence="4">
    <location>
        <begin position="765"/>
        <end position="982"/>
    </location>
</feature>
<gene>
    <name evidence="6" type="ORF">AU210_015556</name>
    <name evidence="7" type="ORF">AU210_015563</name>
    <name evidence="8" type="ORF">AU210_015818</name>
    <name evidence="9" type="ORF">AU210_015881</name>
    <name evidence="10" type="ORF">AU210_016100</name>
</gene>
<organism evidence="6 11">
    <name type="scientific">Fusarium oxysporum f. sp. radicis-cucumerinum</name>
    <dbReference type="NCBI Taxonomy" id="327505"/>
    <lineage>
        <taxon>Eukaryota</taxon>
        <taxon>Fungi</taxon>
        <taxon>Dikarya</taxon>
        <taxon>Ascomycota</taxon>
        <taxon>Pezizomycotina</taxon>
        <taxon>Sordariomycetes</taxon>
        <taxon>Hypocreomycetidae</taxon>
        <taxon>Hypocreales</taxon>
        <taxon>Nectriaceae</taxon>
        <taxon>Fusarium</taxon>
        <taxon>Fusarium oxysporum species complex</taxon>
    </lineage>
</organism>
<protein>
    <recommendedName>
        <fullName evidence="1">ATP-dependent DNA helicase</fullName>
        <ecNumber evidence="1">5.6.2.3</ecNumber>
    </recommendedName>
</protein>
<evidence type="ECO:0000313" key="6">
    <source>
        <dbReference type="EMBL" id="PCD21753.1"/>
    </source>
</evidence>
<feature type="domain" description="DNA helicase Pif1-like DEAD-box helicase" evidence="3">
    <location>
        <begin position="1689"/>
        <end position="1835"/>
    </location>
</feature>